<dbReference type="STRING" id="6280.A0A0N4TZ92"/>
<dbReference type="WBParaSite" id="BPAG_0001436201-mRNA-1">
    <property type="protein sequence ID" value="BPAG_0001436201-mRNA-1"/>
    <property type="gene ID" value="BPAG_0001436201"/>
</dbReference>
<sequence length="513" mass="59863">MRYINGLLMLRLITVCTIIFIVNDLDVIYDLIWLSIDSINAKFSFESIISKNNVSLLAWEDVDIFSPPKLNDTIAEVLRLNELLAHKQYKCEESITVGDSKGAFTICTDGRLNKTISNALFISGSPDDFAFYLTAVIPERWTFFVPEGFKALDNLGNVDAEMHYLFDLNDNGIWDFDDIFGELLHRQFDIAFVNFYTPIQNGELRMTRLQKLRDAPKLMELVLKVLQSDQLHLTIEIGKNMENLLYDWYLLLYQMYFKYHYALIGAETNSACDRATHNCYYRLSFIKKEHHQVDLPIFGFGSPMEEKKRLMKYLTTFRKENMECNKVSEIKNGIPLLCKLNVTEKCTIVYVSYRGFEVMENFEHFLPCKVYFFSPVESNKRLISTQNVYPYGISPYFSKNCTVPDGSDNNAWLLITLSDIFDIINEHRIDKFIMDLNGGEWDILPALPETVRFKNIVLDVDLRVRFWIGEDNENYRRILMYFLQLENFGFRKLYSKIVDGTTAIISFRNILLA</sequence>
<keyword evidence="1" id="KW-1133">Transmembrane helix</keyword>
<evidence type="ECO:0000313" key="2">
    <source>
        <dbReference type="EMBL" id="VDN95475.1"/>
    </source>
</evidence>
<proteinExistence type="predicted"/>
<organism evidence="4">
    <name type="scientific">Brugia pahangi</name>
    <name type="common">Filarial nematode worm</name>
    <dbReference type="NCBI Taxonomy" id="6280"/>
    <lineage>
        <taxon>Eukaryota</taxon>
        <taxon>Metazoa</taxon>
        <taxon>Ecdysozoa</taxon>
        <taxon>Nematoda</taxon>
        <taxon>Chromadorea</taxon>
        <taxon>Rhabditida</taxon>
        <taxon>Spirurina</taxon>
        <taxon>Spiruromorpha</taxon>
        <taxon>Filarioidea</taxon>
        <taxon>Onchocercidae</taxon>
        <taxon>Brugia</taxon>
    </lineage>
</organism>
<keyword evidence="1" id="KW-0812">Transmembrane</keyword>
<dbReference type="EMBL" id="UZAD01013592">
    <property type="protein sequence ID" value="VDN95475.1"/>
    <property type="molecule type" value="Genomic_DNA"/>
</dbReference>
<name>A0A0N4TZ92_BRUPA</name>
<dbReference type="AlphaFoldDB" id="A0A0N4TZ92"/>
<feature type="transmembrane region" description="Helical" evidence="1">
    <location>
        <begin position="12"/>
        <end position="36"/>
    </location>
</feature>
<evidence type="ECO:0000313" key="3">
    <source>
        <dbReference type="Proteomes" id="UP000278627"/>
    </source>
</evidence>
<keyword evidence="3" id="KW-1185">Reference proteome</keyword>
<reference evidence="2 3" key="2">
    <citation type="submission" date="2018-11" db="EMBL/GenBank/DDBJ databases">
        <authorList>
            <consortium name="Pathogen Informatics"/>
        </authorList>
    </citation>
    <scope>NUCLEOTIDE SEQUENCE [LARGE SCALE GENOMIC DNA]</scope>
</reference>
<protein>
    <submittedName>
        <fullName evidence="4">Methyltransf_21 domain-containing protein</fullName>
    </submittedName>
</protein>
<reference evidence="4" key="1">
    <citation type="submission" date="2017-02" db="UniProtKB">
        <authorList>
            <consortium name="WormBaseParasite"/>
        </authorList>
    </citation>
    <scope>IDENTIFICATION</scope>
</reference>
<keyword evidence="1" id="KW-0472">Membrane</keyword>
<gene>
    <name evidence="2" type="ORF">BPAG_LOCUS14290</name>
</gene>
<dbReference type="Proteomes" id="UP000278627">
    <property type="component" value="Unassembled WGS sequence"/>
</dbReference>
<evidence type="ECO:0000313" key="4">
    <source>
        <dbReference type="WBParaSite" id="BPAG_0001436201-mRNA-1"/>
    </source>
</evidence>
<accession>A0A0N4TZ92</accession>
<evidence type="ECO:0000256" key="1">
    <source>
        <dbReference type="SAM" id="Phobius"/>
    </source>
</evidence>